<name>A0A6C0CNS3_9ZZZZ</name>
<dbReference type="AlphaFoldDB" id="A0A6C0CNS3"/>
<dbReference type="Pfam" id="PF08613">
    <property type="entry name" value="Cyclin"/>
    <property type="match status" value="1"/>
</dbReference>
<organism evidence="1">
    <name type="scientific">viral metagenome</name>
    <dbReference type="NCBI Taxonomy" id="1070528"/>
    <lineage>
        <taxon>unclassified sequences</taxon>
        <taxon>metagenomes</taxon>
        <taxon>organismal metagenomes</taxon>
    </lineage>
</organism>
<dbReference type="SUPFAM" id="SSF47954">
    <property type="entry name" value="Cyclin-like"/>
    <property type="match status" value="1"/>
</dbReference>
<reference evidence="1" key="1">
    <citation type="journal article" date="2020" name="Nature">
        <title>Giant virus diversity and host interactions through global metagenomics.</title>
        <authorList>
            <person name="Schulz F."/>
            <person name="Roux S."/>
            <person name="Paez-Espino D."/>
            <person name="Jungbluth S."/>
            <person name="Walsh D.A."/>
            <person name="Denef V.J."/>
            <person name="McMahon K.D."/>
            <person name="Konstantinidis K.T."/>
            <person name="Eloe-Fadrosh E.A."/>
            <person name="Kyrpides N.C."/>
            <person name="Woyke T."/>
        </authorList>
    </citation>
    <scope>NUCLEOTIDE SEQUENCE</scope>
    <source>
        <strain evidence="1">GVMAG-M-3300021354-14</strain>
    </source>
</reference>
<dbReference type="PANTHER" id="PTHR15615">
    <property type="match status" value="1"/>
</dbReference>
<dbReference type="InterPro" id="IPR036915">
    <property type="entry name" value="Cyclin-like_sf"/>
</dbReference>
<proteinExistence type="predicted"/>
<evidence type="ECO:0000313" key="1">
    <source>
        <dbReference type="EMBL" id="QHT05115.1"/>
    </source>
</evidence>
<protein>
    <recommendedName>
        <fullName evidence="2">Cyclin N-terminal domain-containing protein</fullName>
    </recommendedName>
</protein>
<sequence>MATNRELYAESCVRIIRLIEFMVENNSKYPVIHNCFSSTPVRGLTISKFIYRFLDYMPTLSIDAFIIAVIHLDNFIVASKQRLTIHNVFRLFGTAFNLSVKFHEEAAGNPYDLFQRTIACSGVTAADMYIQEIEFLECIDYKMHIEPAQFHQYHTDILNIKA</sequence>
<evidence type="ECO:0008006" key="2">
    <source>
        <dbReference type="Google" id="ProtNLM"/>
    </source>
</evidence>
<accession>A0A6C0CNS3</accession>
<dbReference type="PANTHER" id="PTHR15615:SF108">
    <property type="entry name" value="PROTEIN CNPPD1"/>
    <property type="match status" value="1"/>
</dbReference>
<dbReference type="GO" id="GO:0019901">
    <property type="term" value="F:protein kinase binding"/>
    <property type="evidence" value="ECO:0007669"/>
    <property type="project" value="InterPro"/>
</dbReference>
<dbReference type="Gene3D" id="1.10.472.10">
    <property type="entry name" value="Cyclin-like"/>
    <property type="match status" value="1"/>
</dbReference>
<dbReference type="InterPro" id="IPR013922">
    <property type="entry name" value="Cyclin_PHO80-like"/>
</dbReference>
<dbReference type="EMBL" id="MN739449">
    <property type="protein sequence ID" value="QHT05115.1"/>
    <property type="molecule type" value="Genomic_DNA"/>
</dbReference>